<proteinExistence type="predicted"/>
<feature type="domain" description="DNA-directed DNA polymerase family A palm" evidence="3">
    <location>
        <begin position="1"/>
        <end position="170"/>
    </location>
</feature>
<dbReference type="InterPro" id="IPR001098">
    <property type="entry name" value="DNA-dir_DNA_pol_A_palm_dom"/>
</dbReference>
<dbReference type="EMBL" id="AP013029">
    <property type="protein sequence ID" value="BAN59624.1"/>
    <property type="molecule type" value="Genomic_DNA"/>
</dbReference>
<dbReference type="InterPro" id="IPR043502">
    <property type="entry name" value="DNA/RNA_pol_sf"/>
</dbReference>
<dbReference type="SMART" id="SM00482">
    <property type="entry name" value="POLAc"/>
    <property type="match status" value="1"/>
</dbReference>
<dbReference type="PRINTS" id="PR00868">
    <property type="entry name" value="DNAPOLI"/>
</dbReference>
<dbReference type="InterPro" id="IPR002298">
    <property type="entry name" value="DNA_polymerase_A"/>
</dbReference>
<dbReference type="GeneID" id="16511507"/>
<dbReference type="Proteomes" id="UP000014701">
    <property type="component" value="Segment"/>
</dbReference>
<dbReference type="Gene3D" id="1.10.150.20">
    <property type="entry name" value="5' to 3' exonuclease, C-terminal subdomain"/>
    <property type="match status" value="1"/>
</dbReference>
<dbReference type="RefSeq" id="YP_008318392.1">
    <property type="nucleotide sequence ID" value="NC_021856.1"/>
</dbReference>
<name>S6B1L5_9CAUD</name>
<keyword evidence="2" id="KW-1194">Viral DNA replication</keyword>
<dbReference type="PANTHER" id="PTHR10133:SF27">
    <property type="entry name" value="DNA POLYMERASE NU"/>
    <property type="match status" value="1"/>
</dbReference>
<keyword evidence="5" id="KW-1185">Reference proteome</keyword>
<protein>
    <submittedName>
        <fullName evidence="4">DNA polymerase C-terminal</fullName>
    </submittedName>
</protein>
<dbReference type="Gene3D" id="3.30.70.370">
    <property type="match status" value="1"/>
</dbReference>
<sequence>MTQQFLDGRDLHKETATFVYGVSMDQVTEDMRSMAKAVTFGLAYGETPFSFAPKNNMSVEEAEVIFQKYFQNKPKVKQFIDATHEQVKKDGFVECMQGFRRNLRNVFSQDKSKVNEALRQSVNTKIQGSGAFLTNSSVILIIKFIEKNNLRSKVVLTVHDSIVIDCPPEEIHIMAHAAKHIMENLPIDWLFIDWKGERLRYPIKADVEIGTNYNDMVAYDKDDLNSFKTVQKYCDFYLAKKEIKNHKETGTITKERYEELKELIDSRKPAYQEAV</sequence>
<evidence type="ECO:0000256" key="2">
    <source>
        <dbReference type="ARBA" id="ARBA00023109"/>
    </source>
</evidence>
<dbReference type="KEGG" id="vg:16511507"/>
<organism evidence="4 5">
    <name type="scientific">Bacillus phage phiNIT1</name>
    <dbReference type="NCBI Taxonomy" id="207656"/>
    <lineage>
        <taxon>Viruses</taxon>
        <taxon>Duplodnaviria</taxon>
        <taxon>Heunggongvirae</taxon>
        <taxon>Uroviricota</taxon>
        <taxon>Caudoviricetes</taxon>
        <taxon>Herelleviridae</taxon>
        <taxon>Bastillevirinae</taxon>
        <taxon>Nitunavirus</taxon>
        <taxon>Nitunavirus NIT1</taxon>
    </lineage>
</organism>
<dbReference type="GO" id="GO:0006302">
    <property type="term" value="P:double-strand break repair"/>
    <property type="evidence" value="ECO:0007669"/>
    <property type="project" value="TreeGrafter"/>
</dbReference>
<dbReference type="GO" id="GO:0003677">
    <property type="term" value="F:DNA binding"/>
    <property type="evidence" value="ECO:0007669"/>
    <property type="project" value="InterPro"/>
</dbReference>
<keyword evidence="1" id="KW-0235">DNA replication</keyword>
<accession>S6B1L5</accession>
<evidence type="ECO:0000313" key="5">
    <source>
        <dbReference type="Proteomes" id="UP000014701"/>
    </source>
</evidence>
<evidence type="ECO:0000313" key="4">
    <source>
        <dbReference type="EMBL" id="BAN59624.1"/>
    </source>
</evidence>
<reference evidence="4 5" key="1">
    <citation type="submission" date="2013-02" db="EMBL/GenBank/DDBJ databases">
        <title>phiNIT1 genome sequensing.</title>
        <authorList>
            <person name="Ozaki T."/>
            <person name="Kaneko J."/>
        </authorList>
    </citation>
    <scope>NUCLEOTIDE SEQUENCE [LARGE SCALE GENOMIC DNA]</scope>
    <source>
        <strain evidence="4">PhiNIT1</strain>
    </source>
</reference>
<dbReference type="SUPFAM" id="SSF56672">
    <property type="entry name" value="DNA/RNA polymerases"/>
    <property type="match status" value="1"/>
</dbReference>
<dbReference type="GO" id="GO:0039693">
    <property type="term" value="P:viral DNA genome replication"/>
    <property type="evidence" value="ECO:0007669"/>
    <property type="project" value="UniProtKB-KW"/>
</dbReference>
<dbReference type="Pfam" id="PF00476">
    <property type="entry name" value="DNA_pol_A"/>
    <property type="match status" value="1"/>
</dbReference>
<evidence type="ECO:0000256" key="1">
    <source>
        <dbReference type="ARBA" id="ARBA00022705"/>
    </source>
</evidence>
<evidence type="ECO:0000259" key="3">
    <source>
        <dbReference type="SMART" id="SM00482"/>
    </source>
</evidence>
<dbReference type="OrthoDB" id="14842at10239"/>
<gene>
    <name evidence="4" type="primary">orf275</name>
</gene>
<dbReference type="GO" id="GO:0006261">
    <property type="term" value="P:DNA-templated DNA replication"/>
    <property type="evidence" value="ECO:0007669"/>
    <property type="project" value="InterPro"/>
</dbReference>
<dbReference type="GO" id="GO:0003887">
    <property type="term" value="F:DNA-directed DNA polymerase activity"/>
    <property type="evidence" value="ECO:0007669"/>
    <property type="project" value="InterPro"/>
</dbReference>
<dbReference type="PANTHER" id="PTHR10133">
    <property type="entry name" value="DNA POLYMERASE I"/>
    <property type="match status" value="1"/>
</dbReference>